<dbReference type="InterPro" id="IPR013783">
    <property type="entry name" value="Ig-like_fold"/>
</dbReference>
<proteinExistence type="predicted"/>
<gene>
    <name evidence="1" type="ORF">NEZAVI_LOCUS5251</name>
</gene>
<dbReference type="GO" id="GO:0005929">
    <property type="term" value="C:cilium"/>
    <property type="evidence" value="ECO:0007669"/>
    <property type="project" value="TreeGrafter"/>
</dbReference>
<dbReference type="OrthoDB" id="2115465at2759"/>
<evidence type="ECO:0000313" key="1">
    <source>
        <dbReference type="EMBL" id="CAH1394877.1"/>
    </source>
</evidence>
<evidence type="ECO:0008006" key="3">
    <source>
        <dbReference type="Google" id="ProtNLM"/>
    </source>
</evidence>
<dbReference type="Gene3D" id="2.60.40.10">
    <property type="entry name" value="Immunoglobulins"/>
    <property type="match status" value="3"/>
</dbReference>
<protein>
    <recommendedName>
        <fullName evidence="3">Deleted in lung and esophageal cancer protein 1</fullName>
    </recommendedName>
</protein>
<dbReference type="InterPro" id="IPR033304">
    <property type="entry name" value="DLEC1"/>
</dbReference>
<dbReference type="PANTHER" id="PTHR46348:SF1">
    <property type="entry name" value="DELETED IN LUNG AND ESOPHAGEAL CANCER PROTEIN 1"/>
    <property type="match status" value="1"/>
</dbReference>
<dbReference type="EMBL" id="OV725079">
    <property type="protein sequence ID" value="CAH1394877.1"/>
    <property type="molecule type" value="Genomic_DNA"/>
</dbReference>
<dbReference type="Proteomes" id="UP001152798">
    <property type="component" value="Chromosome 3"/>
</dbReference>
<organism evidence="1 2">
    <name type="scientific">Nezara viridula</name>
    <name type="common">Southern green stink bug</name>
    <name type="synonym">Cimex viridulus</name>
    <dbReference type="NCBI Taxonomy" id="85310"/>
    <lineage>
        <taxon>Eukaryota</taxon>
        <taxon>Metazoa</taxon>
        <taxon>Ecdysozoa</taxon>
        <taxon>Arthropoda</taxon>
        <taxon>Hexapoda</taxon>
        <taxon>Insecta</taxon>
        <taxon>Pterygota</taxon>
        <taxon>Neoptera</taxon>
        <taxon>Paraneoptera</taxon>
        <taxon>Hemiptera</taxon>
        <taxon>Heteroptera</taxon>
        <taxon>Panheteroptera</taxon>
        <taxon>Pentatomomorpha</taxon>
        <taxon>Pentatomoidea</taxon>
        <taxon>Pentatomidae</taxon>
        <taxon>Pentatominae</taxon>
        <taxon>Nezara</taxon>
    </lineage>
</organism>
<dbReference type="GO" id="GO:0005737">
    <property type="term" value="C:cytoplasm"/>
    <property type="evidence" value="ECO:0007669"/>
    <property type="project" value="TreeGrafter"/>
</dbReference>
<dbReference type="Pfam" id="PF23316">
    <property type="entry name" value="Ig_DLEC1_6th"/>
    <property type="match status" value="1"/>
</dbReference>
<evidence type="ECO:0000313" key="2">
    <source>
        <dbReference type="Proteomes" id="UP001152798"/>
    </source>
</evidence>
<keyword evidence="2" id="KW-1185">Reference proteome</keyword>
<dbReference type="PANTHER" id="PTHR46348">
    <property type="entry name" value="DELETED IN LUNG AND ESOPHAGEAL CANCER PROTEIN 1"/>
    <property type="match status" value="1"/>
</dbReference>
<accession>A0A9P0H4V9</accession>
<dbReference type="GO" id="GO:0015631">
    <property type="term" value="F:tubulin binding"/>
    <property type="evidence" value="ECO:0007669"/>
    <property type="project" value="TreeGrafter"/>
</dbReference>
<name>A0A9P0H4V9_NEZVI</name>
<sequence>MDSNRGKYKAGIDVKQLVRLPLLPGAIRDGVINSLDNTTILRNQLRGLLALDTYKRHKQENEEEHLQTVNKLRQAEWTLIESHVMILLNKDKLLQALPKPPIKEMDVPAALAREYNLLTFSPFIDFLRNEREGGPFEKCVDKPCEHFYSLREGTFKKSPKMAASPEAKRTTKYGALKASKPIAMQVLPEEVVFENFEVGNTYMVKVVLKNSGANSALLRFVRPQDPAFEICMSKKYTMLAPGLSVQLTVAFHCSDKDNRFDNFIVQPGGGSCITVPIKATQTPPLLRSIVHYNSPTYEDSSPKSTIYCGRCYVGTVNIVHVPIYNTGSPGRFFIMSESSWYFNTIKDTTLENVLIQKPFYIQPMYFSLNHKRKRKLRVVFSPQWEGSHLTQLFILCDNITMRSLDVIGESVMFDPDLFVIEGLEKDYNILIEGDNSATYFLYLGRVLSYSGTQKTFDIANKSVVETKFGWTVSRADIPGVNYMQPSNCTITPATGSLCPQVKMMFTVTFYSHNLPVGKYAAVFSIYLECIPKLAMLKRLRDLEKEDISELMVKICLGKIEVWVEIEPPNVCIWPNYLYFRNIPTVWNFTKIYITNYENISITIAWQIPYLKNLLLSPPVVDLAPYSSTYMYVMLQTELVGTFMATLSAFFIQSLCKYDVRVECETAVTLTSGMSEIKDFGILRKAEPKTGTVHATFQTNLEVDLDLRHFSMRYNKQTGKPYFTWLRTSKWVLQCPNSLIPNKPSEVIIKARTKKEQITIDLFEWRFCNIQAYTTILSDVQEQDITLNPIILDIHEPLFVGGQVSFPIKIVNHRQLLASFTWGCFFGEDLSNFKISVRPKQGPLPPVSETEITVTILPYAECILQNLYYTVSIKYIEKPMIGMIRGFVRESLVAFSWISDGKEIICKWPQEEDDPKHRQYPSAETSISEDSSDKDCEVCFTEGFTSSSSFKSISPDEIKEAEIMAFKDPSDNLLVPYDNWPYIGGKYFGADFTDEALRKEFETPWTEESVKDNLKSMKSKILDSFLENFAEKSMNFTVETFKVHTQILYISNLSPSPIQYRVKTNFFHAEKKLPHMDPFLLGEMVFHDEGLGYDDAPSLEKYKWCHRVRSRLGLAIRVKQKKGTILADEVQEVTVSVFAMAWGTYFDNVSVMVDSHPPFHVPIMVKCEHPPAFFTFAPDTISPLLRFPSIRPNRIKWKQVYLENTCPFVLKIVWTVYLDQTPNKNRCLLNKNQCLPLERDPDFGLALELHPKKDSDFCKLKLIPYAGVQENLTYTIEPTVLYIPPRSKAPLLITVNSQRISPEFLKCNETLSATAFGLVYIEDDSWNNEECFCCYRPDGYGTNRISLKLLTVVEDMNFKVINNSLRDAIFKVNTSEIFNTDKEHISRRIFHIQNNCNSASHISVRIQEPFQITSIETRDGVLTDLTQEFLVECSQTVQVEVLLQLNRNILTKSTVMKPSYISQKGPIISQLSFGRKGEMEKVIKLELQLLKPVFRFPADKINFGPTCVMEKTVKYIDIHVENGNQPFKVRIGKNDEHAFRVKPLLGLIREGRSIRILIEFAPRECRRYVNIIEFISSTPGSVYPLIVEGTGSLDHKFYT</sequence>
<dbReference type="GO" id="GO:0008285">
    <property type="term" value="P:negative regulation of cell population proliferation"/>
    <property type="evidence" value="ECO:0007669"/>
    <property type="project" value="InterPro"/>
</dbReference>
<reference evidence="1" key="1">
    <citation type="submission" date="2022-01" db="EMBL/GenBank/DDBJ databases">
        <authorList>
            <person name="King R."/>
        </authorList>
    </citation>
    <scope>NUCLEOTIDE SEQUENCE</scope>
</reference>